<feature type="domain" description="Anaphase-promoting complex subunit 5" evidence="16">
    <location>
        <begin position="302"/>
        <end position="398"/>
    </location>
</feature>
<accession>A0ABN7B6D0</accession>
<reference evidence="18 19" key="1">
    <citation type="submission" date="2023-09" db="EMBL/GenBank/DDBJ databases">
        <title>Nesidiocoris tenuis whole genome shotgun sequence.</title>
        <authorList>
            <person name="Shibata T."/>
            <person name="Shimoda M."/>
            <person name="Kobayashi T."/>
            <person name="Uehara T."/>
        </authorList>
    </citation>
    <scope>NUCLEOTIDE SEQUENCE [LARGE SCALE GENOMIC DNA]</scope>
    <source>
        <strain evidence="18 19">Japan</strain>
    </source>
</reference>
<evidence type="ECO:0000313" key="19">
    <source>
        <dbReference type="Proteomes" id="UP001307889"/>
    </source>
</evidence>
<dbReference type="Proteomes" id="UP001307889">
    <property type="component" value="Chromosome 9"/>
</dbReference>
<evidence type="ECO:0000256" key="9">
    <source>
        <dbReference type="ARBA" id="ARBA00022737"/>
    </source>
</evidence>
<evidence type="ECO:0000256" key="1">
    <source>
        <dbReference type="ARBA" id="ARBA00004123"/>
    </source>
</evidence>
<keyword evidence="9" id="KW-0677">Repeat</keyword>
<dbReference type="PANTHER" id="PTHR12830">
    <property type="entry name" value="ANAPHASE-PROMOTING COMPLEX SUBUNIT 5"/>
    <property type="match status" value="1"/>
</dbReference>
<keyword evidence="12" id="KW-0802">TPR repeat</keyword>
<sequence length="782" mass="88267">MVNNDVGNSHDIWTVKDSRKSSPLEYVTPHKICVWALISEMIALKLKSKDCPPARPSLNMNLMFVDDKKPIFRRDFCMLILKLIQAPDMDFASLLKLLKSGQYQIVPELIDNFLAKINMLAESDVGSFPDLLINVDRFLQTDANGFEIISRSSRIGLFLRRIQLYSEKLPFQQTIVAHKAFLNYLSGHRSNKNVKSKELSDSEEFDETKENRSFRWKSVEEMDMSSMVEDTASISLKTEGDVGEWIGATPQVGLWSKKQAELFMSQQAKYLKTEPSKALSPNVLQSKLKDLMSTNPELAETHYLSYLNCLRTKEYCGSIDSLAHYFDRKILNSPDDDVATCRKGLRYAALNTAILQALFNNKNEAMCALTEAITLAHEANDNACLQHAQAWLFKLQSEDESVLIQRSVTKCEELQLHHLYSFGLQSQAQTSAKRGDPPPKVFEMLGQCDVINMQYSMMDLLSSSLGTTTALWSMYGRSDLAALTAQELLHLEQTECCYDLIHGNSVVLALTVLVNYFAMQGEYSIAWALVNHARQRAPDSKWWLWAENTLYFTESLHKGLWQHAHSAVNQLSTVDKQESYLRLSELLLRKGDKQGASAAALDVLSSCGSNPVTQVRALILSAKANPEGALMKLSRAMELANYHYIDYWESLIALEIANIQVDMGLGVQALKLVDRTLLKILSHGCYNDMADALVLLSECKVITANANCRYAVIHEAISILNRAAQLAKQIEDYCKVKKIVYFQAILCDNIDLAAERNKYAYEFRILDDQHPIPTDSFPHAQQ</sequence>
<evidence type="ECO:0000259" key="16">
    <source>
        <dbReference type="Pfam" id="PF12862"/>
    </source>
</evidence>
<keyword evidence="8" id="KW-0132">Cell division</keyword>
<dbReference type="InterPro" id="IPR048968">
    <property type="entry name" value="Apc5_N"/>
</dbReference>
<keyword evidence="13" id="KW-0206">Cytoskeleton</keyword>
<keyword evidence="10" id="KW-0498">Mitosis</keyword>
<dbReference type="Pfam" id="PF12862">
    <property type="entry name" value="ANAPC5"/>
    <property type="match status" value="1"/>
</dbReference>
<dbReference type="CDD" id="cd16270">
    <property type="entry name" value="Apc5_N"/>
    <property type="match status" value="1"/>
</dbReference>
<keyword evidence="15" id="KW-0131">Cell cycle</keyword>
<evidence type="ECO:0000256" key="6">
    <source>
        <dbReference type="ARBA" id="ARBA00022490"/>
    </source>
</evidence>
<evidence type="ECO:0000256" key="13">
    <source>
        <dbReference type="ARBA" id="ARBA00023212"/>
    </source>
</evidence>
<organism evidence="18 19">
    <name type="scientific">Nesidiocoris tenuis</name>
    <dbReference type="NCBI Taxonomy" id="355587"/>
    <lineage>
        <taxon>Eukaryota</taxon>
        <taxon>Metazoa</taxon>
        <taxon>Ecdysozoa</taxon>
        <taxon>Arthropoda</taxon>
        <taxon>Hexapoda</taxon>
        <taxon>Insecta</taxon>
        <taxon>Pterygota</taxon>
        <taxon>Neoptera</taxon>
        <taxon>Paraneoptera</taxon>
        <taxon>Hemiptera</taxon>
        <taxon>Heteroptera</taxon>
        <taxon>Panheteroptera</taxon>
        <taxon>Cimicomorpha</taxon>
        <taxon>Miridae</taxon>
        <taxon>Dicyphina</taxon>
        <taxon>Nesidiocoris</taxon>
    </lineage>
</organism>
<dbReference type="PANTHER" id="PTHR12830:SF9">
    <property type="entry name" value="ANAPHASE-PROMOTING COMPLEX SUBUNIT 5"/>
    <property type="match status" value="1"/>
</dbReference>
<comment type="subcellular location">
    <subcellularLocation>
        <location evidence="2">Cytoplasm</location>
        <location evidence="2">Cytoskeleton</location>
        <location evidence="2">Spindle</location>
    </subcellularLocation>
    <subcellularLocation>
        <location evidence="1">Nucleus</location>
    </subcellularLocation>
</comment>
<comment type="pathway">
    <text evidence="3">Protein modification; protein ubiquitination.</text>
</comment>
<evidence type="ECO:0000313" key="18">
    <source>
        <dbReference type="EMBL" id="BES98716.1"/>
    </source>
</evidence>
<keyword evidence="11" id="KW-0833">Ubl conjugation pathway</keyword>
<evidence type="ECO:0000256" key="11">
    <source>
        <dbReference type="ARBA" id="ARBA00022786"/>
    </source>
</evidence>
<protein>
    <recommendedName>
        <fullName evidence="5">Anaphase-promoting complex subunit 5</fullName>
    </recommendedName>
</protein>
<dbReference type="InterPro" id="IPR037679">
    <property type="entry name" value="Apc5"/>
</dbReference>
<keyword evidence="7" id="KW-0597">Phosphoprotein</keyword>
<dbReference type="EMBL" id="AP028917">
    <property type="protein sequence ID" value="BES98716.1"/>
    <property type="molecule type" value="Genomic_DNA"/>
</dbReference>
<gene>
    <name evidence="18" type="ORF">NTJ_11531</name>
</gene>
<evidence type="ECO:0000256" key="15">
    <source>
        <dbReference type="ARBA" id="ARBA00023306"/>
    </source>
</evidence>
<evidence type="ECO:0000259" key="17">
    <source>
        <dbReference type="Pfam" id="PF21371"/>
    </source>
</evidence>
<comment type="similarity">
    <text evidence="4">Belongs to the APC5 family.</text>
</comment>
<evidence type="ECO:0000256" key="5">
    <source>
        <dbReference type="ARBA" id="ARBA00016066"/>
    </source>
</evidence>
<feature type="domain" description="Anaphase-promoting complex subunit 5 N-terminal" evidence="17">
    <location>
        <begin position="72"/>
        <end position="185"/>
    </location>
</feature>
<evidence type="ECO:0000256" key="7">
    <source>
        <dbReference type="ARBA" id="ARBA00022553"/>
    </source>
</evidence>
<dbReference type="Pfam" id="PF21371">
    <property type="entry name" value="Apc5_N"/>
    <property type="match status" value="1"/>
</dbReference>
<evidence type="ECO:0000256" key="8">
    <source>
        <dbReference type="ARBA" id="ARBA00022618"/>
    </source>
</evidence>
<evidence type="ECO:0000256" key="2">
    <source>
        <dbReference type="ARBA" id="ARBA00004186"/>
    </source>
</evidence>
<name>A0ABN7B6D0_9HEMI</name>
<evidence type="ECO:0000256" key="14">
    <source>
        <dbReference type="ARBA" id="ARBA00023242"/>
    </source>
</evidence>
<evidence type="ECO:0000256" key="10">
    <source>
        <dbReference type="ARBA" id="ARBA00022776"/>
    </source>
</evidence>
<keyword evidence="6" id="KW-0963">Cytoplasm</keyword>
<evidence type="ECO:0000256" key="4">
    <source>
        <dbReference type="ARBA" id="ARBA00007450"/>
    </source>
</evidence>
<proteinExistence type="inferred from homology"/>
<dbReference type="InterPro" id="IPR026000">
    <property type="entry name" value="Apc5_dom"/>
</dbReference>
<keyword evidence="14" id="KW-0539">Nucleus</keyword>
<evidence type="ECO:0000256" key="3">
    <source>
        <dbReference type="ARBA" id="ARBA00004906"/>
    </source>
</evidence>
<evidence type="ECO:0000256" key="12">
    <source>
        <dbReference type="ARBA" id="ARBA00022803"/>
    </source>
</evidence>
<keyword evidence="19" id="KW-1185">Reference proteome</keyword>